<feature type="transmembrane region" description="Helical" evidence="1">
    <location>
        <begin position="154"/>
        <end position="170"/>
    </location>
</feature>
<dbReference type="Proteomes" id="UP001240777">
    <property type="component" value="Unassembled WGS sequence"/>
</dbReference>
<keyword evidence="3" id="KW-1185">Reference proteome</keyword>
<feature type="transmembrane region" description="Helical" evidence="1">
    <location>
        <begin position="361"/>
        <end position="386"/>
    </location>
</feature>
<feature type="transmembrane region" description="Helical" evidence="1">
    <location>
        <begin position="177"/>
        <end position="200"/>
    </location>
</feature>
<keyword evidence="1" id="KW-0812">Transmembrane</keyword>
<evidence type="ECO:0000313" key="3">
    <source>
        <dbReference type="Proteomes" id="UP001240777"/>
    </source>
</evidence>
<keyword evidence="1" id="KW-1133">Transmembrane helix</keyword>
<reference evidence="3" key="1">
    <citation type="submission" date="2023-07" db="EMBL/GenBank/DDBJ databases">
        <title>Unpublished Manusciprt.</title>
        <authorList>
            <person name="Aydin F."/>
            <person name="Tarhane S."/>
            <person name="Saticioglu I.B."/>
            <person name="Karakaya E."/>
            <person name="Abay S."/>
            <person name="Guran O."/>
            <person name="Bozkurt E."/>
            <person name="Uzum N."/>
            <person name="Olgun K."/>
            <person name="Jablonski D."/>
        </authorList>
    </citation>
    <scope>NUCLEOTIDE SEQUENCE [LARGE SCALE GENOMIC DNA]</scope>
    <source>
        <strain evidence="3">faydin-H75</strain>
    </source>
</reference>
<feature type="transmembrane region" description="Helical" evidence="1">
    <location>
        <begin position="212"/>
        <end position="237"/>
    </location>
</feature>
<proteinExistence type="predicted"/>
<evidence type="ECO:0008006" key="4">
    <source>
        <dbReference type="Google" id="ProtNLM"/>
    </source>
</evidence>
<organism evidence="2 3">
    <name type="scientific">Helicobacter cappadocius</name>
    <dbReference type="NCBI Taxonomy" id="3063998"/>
    <lineage>
        <taxon>Bacteria</taxon>
        <taxon>Pseudomonadati</taxon>
        <taxon>Campylobacterota</taxon>
        <taxon>Epsilonproteobacteria</taxon>
        <taxon>Campylobacterales</taxon>
        <taxon>Helicobacteraceae</taxon>
        <taxon>Helicobacter</taxon>
    </lineage>
</organism>
<accession>A0ABT8Z4V8</accession>
<comment type="caution">
    <text evidence="2">The sequence shown here is derived from an EMBL/GenBank/DDBJ whole genome shotgun (WGS) entry which is preliminary data.</text>
</comment>
<sequence length="393" mass="44830">MMEILDKTKIFLLDVFNKYRWVFLIIFVLIAVKSIYQSIILSMGSSLDMQWYPALQYWGMGDFTHSINPYLARLNGDTFMSQDPNYAPLLYVLMYPFALMDFTSAKISFAIFSITCFFATMWLFYRNKVNLAFLLLIGIFVLFGYTFGNVIANGQLAIILGFFLSLGYFYRKSPIVLSLCLSIVFVKYSFGIPILLGFFLAGYRKETILAGFINLAFVILFAFQFNISILQSLLLPLKVSAQATGVGPSDLMSLSRILFDGALFMVSNPFLYMIGFVYGLYVYICFRLSPPPSNIISSSILLSLSTFYHLGYDHYMFFLAAMIAKERLKSTDFSMVFLVTLALFLWLGSRVQKFLPDGYFWAMNMGVVFCSIMSAMILISVFWILLGRNKQGI</sequence>
<feature type="transmembrane region" description="Helical" evidence="1">
    <location>
        <begin position="333"/>
        <end position="349"/>
    </location>
</feature>
<dbReference type="EMBL" id="JAUPEV010000010">
    <property type="protein sequence ID" value="MDO7253541.1"/>
    <property type="molecule type" value="Genomic_DNA"/>
</dbReference>
<keyword evidence="1" id="KW-0472">Membrane</keyword>
<protein>
    <recommendedName>
        <fullName evidence="4">DUF2029 domain-containing protein</fullName>
    </recommendedName>
</protein>
<feature type="transmembrane region" description="Helical" evidence="1">
    <location>
        <begin position="131"/>
        <end position="148"/>
    </location>
</feature>
<gene>
    <name evidence="2" type="ORF">Q5I04_06415</name>
</gene>
<feature type="transmembrane region" description="Helical" evidence="1">
    <location>
        <begin position="295"/>
        <end position="312"/>
    </location>
</feature>
<evidence type="ECO:0000313" key="2">
    <source>
        <dbReference type="EMBL" id="MDO7253541.1"/>
    </source>
</evidence>
<feature type="transmembrane region" description="Helical" evidence="1">
    <location>
        <begin position="21"/>
        <end position="43"/>
    </location>
</feature>
<dbReference type="RefSeq" id="WP_305517384.1">
    <property type="nucleotide sequence ID" value="NZ_JAUPEV010000010.1"/>
</dbReference>
<feature type="transmembrane region" description="Helical" evidence="1">
    <location>
        <begin position="257"/>
        <end position="283"/>
    </location>
</feature>
<name>A0ABT8Z4V8_9HELI</name>
<feature type="transmembrane region" description="Helical" evidence="1">
    <location>
        <begin position="107"/>
        <end position="124"/>
    </location>
</feature>
<evidence type="ECO:0000256" key="1">
    <source>
        <dbReference type="SAM" id="Phobius"/>
    </source>
</evidence>